<keyword evidence="1" id="KW-0812">Transmembrane</keyword>
<sequence length="159" mass="17228">MSWAPEHDPFNPDATPDFDGWGWDDYWSPAEWLQWHAAMKARYGLEYANTVFLSHWNSQTLGANPLNARTFDSSFREYAKANGFYNGLWGNAAGAGVILRPVGEVIDTVPAVVENAAAGIASTASLSRYAIPLAAVAIAAVFAAPYVAPAVRRAIKAIR</sequence>
<accession>A0A178IJ03</accession>
<keyword evidence="3" id="KW-1185">Reference proteome</keyword>
<dbReference type="RefSeq" id="WP_068770332.1">
    <property type="nucleotide sequence ID" value="NZ_CP109796.1"/>
</dbReference>
<dbReference type="OrthoDB" id="9816040at2"/>
<protein>
    <submittedName>
        <fullName evidence="2">Uncharacterized protein</fullName>
    </submittedName>
</protein>
<dbReference type="EMBL" id="LRRQ01000076">
    <property type="protein sequence ID" value="OAM89873.1"/>
    <property type="molecule type" value="Genomic_DNA"/>
</dbReference>
<dbReference type="Proteomes" id="UP000078486">
    <property type="component" value="Unassembled WGS sequence"/>
</dbReference>
<name>A0A178IJ03_9BACT</name>
<keyword evidence="1" id="KW-1133">Transmembrane helix</keyword>
<evidence type="ECO:0000313" key="3">
    <source>
        <dbReference type="Proteomes" id="UP000078486"/>
    </source>
</evidence>
<evidence type="ECO:0000313" key="2">
    <source>
        <dbReference type="EMBL" id="OAM89873.1"/>
    </source>
</evidence>
<proteinExistence type="predicted"/>
<dbReference type="STRING" id="1184151.AW736_11170"/>
<gene>
    <name evidence="2" type="ORF">AW736_11170</name>
</gene>
<feature type="transmembrane region" description="Helical" evidence="1">
    <location>
        <begin position="129"/>
        <end position="151"/>
    </location>
</feature>
<reference evidence="2 3" key="1">
    <citation type="submission" date="2016-01" db="EMBL/GenBank/DDBJ databases">
        <title>High potential of lignocellulose degradation of a new Verrucomicrobia species.</title>
        <authorList>
            <person name="Wang Y."/>
            <person name="Shi Y."/>
            <person name="Qiu Z."/>
            <person name="Liu S."/>
            <person name="Yang H."/>
        </authorList>
    </citation>
    <scope>NUCLEOTIDE SEQUENCE [LARGE SCALE GENOMIC DNA]</scope>
    <source>
        <strain evidence="2 3">TSB47</strain>
    </source>
</reference>
<comment type="caution">
    <text evidence="2">The sequence shown here is derived from an EMBL/GenBank/DDBJ whole genome shotgun (WGS) entry which is preliminary data.</text>
</comment>
<evidence type="ECO:0000256" key="1">
    <source>
        <dbReference type="SAM" id="Phobius"/>
    </source>
</evidence>
<dbReference type="AlphaFoldDB" id="A0A178IJ03"/>
<keyword evidence="1" id="KW-0472">Membrane</keyword>
<organism evidence="2 3">
    <name type="scientific">Termitidicoccus mucosus</name>
    <dbReference type="NCBI Taxonomy" id="1184151"/>
    <lineage>
        <taxon>Bacteria</taxon>
        <taxon>Pseudomonadati</taxon>
        <taxon>Verrucomicrobiota</taxon>
        <taxon>Opitutia</taxon>
        <taxon>Opitutales</taxon>
        <taxon>Opitutaceae</taxon>
        <taxon>Termitidicoccus</taxon>
    </lineage>
</organism>